<sequence>MQAIVRITSRSVTHAAGSAPEPSGHSAGFAPAPLGHSAGSAPEPFCHLTPVLLPLVTRHLRDLRLIALLAVIVVLAVVAVFAPHPSVEQMRQWGTSVGPAFPLVFFAVHALVTIAPIPRTLFTLSAGVLFGPFTGLAVTIGASTVSAVLALLLVRAIGREAVAARMSHSALDSVDESLRRRGWLAVGSLRLIAPVPFSLVNYACGVSAVRLVPFALATAAGMLPGTLGIVVIGGAIGGQTHPVLLVLSGICIAIGVSGLFVDWRLSRTREAASAPENRRQGENLDSGQSSLEA</sequence>
<keyword evidence="11" id="KW-1185">Reference proteome</keyword>
<name>A0A143QRU7_RHOFA</name>
<reference evidence="10 11" key="1">
    <citation type="journal article" date="2016" name="Genome Announc.">
        <title>Complete Genome and Plasmid Sequences for Rhodococcus fascians D188 and Draft Sequences for Rhodococcus Isolates PBTS 1 and PBTS 2.</title>
        <authorList>
            <person name="Stamler R.A."/>
            <person name="Vereecke D."/>
            <person name="Zhang Y."/>
            <person name="Schilkey F."/>
            <person name="Devitt N."/>
            <person name="Randall J.J."/>
        </authorList>
    </citation>
    <scope>NUCLEOTIDE SEQUENCE [LARGE SCALE GENOMIC DNA]</scope>
    <source>
        <strain evidence="10 11">PBTS2</strain>
    </source>
</reference>
<comment type="subcellular location">
    <subcellularLocation>
        <location evidence="1 7">Cell membrane</location>
        <topology evidence="1 7">Multi-pass membrane protein</topology>
    </subcellularLocation>
</comment>
<evidence type="ECO:0000256" key="5">
    <source>
        <dbReference type="ARBA" id="ARBA00022989"/>
    </source>
</evidence>
<dbReference type="Pfam" id="PF09335">
    <property type="entry name" value="VTT_dom"/>
    <property type="match status" value="1"/>
</dbReference>
<evidence type="ECO:0000313" key="10">
    <source>
        <dbReference type="EMBL" id="AMY25242.1"/>
    </source>
</evidence>
<evidence type="ECO:0000313" key="11">
    <source>
        <dbReference type="Proteomes" id="UP000076038"/>
    </source>
</evidence>
<dbReference type="InterPro" id="IPR032816">
    <property type="entry name" value="VTT_dom"/>
</dbReference>
<keyword evidence="3 7" id="KW-1003">Cell membrane</keyword>
<evidence type="ECO:0000256" key="8">
    <source>
        <dbReference type="SAM" id="MobiDB-lite"/>
    </source>
</evidence>
<evidence type="ECO:0000256" key="3">
    <source>
        <dbReference type="ARBA" id="ARBA00022475"/>
    </source>
</evidence>
<dbReference type="AlphaFoldDB" id="A0A143QRU7"/>
<feature type="transmembrane region" description="Helical" evidence="7">
    <location>
        <begin position="183"/>
        <end position="204"/>
    </location>
</feature>
<dbReference type="Proteomes" id="UP000076038">
    <property type="component" value="Chromosome"/>
</dbReference>
<keyword evidence="6 7" id="KW-0472">Membrane</keyword>
<feature type="transmembrane region" description="Helical" evidence="7">
    <location>
        <begin position="242"/>
        <end position="261"/>
    </location>
</feature>
<comment type="similarity">
    <text evidence="2 7">Belongs to the TVP38/TMEM64 family.</text>
</comment>
<evidence type="ECO:0000256" key="1">
    <source>
        <dbReference type="ARBA" id="ARBA00004651"/>
    </source>
</evidence>
<accession>A0A143QRU7</accession>
<evidence type="ECO:0000259" key="9">
    <source>
        <dbReference type="Pfam" id="PF09335"/>
    </source>
</evidence>
<dbReference type="PANTHER" id="PTHR12677">
    <property type="entry name" value="GOLGI APPARATUS MEMBRANE PROTEIN TVP38-RELATED"/>
    <property type="match status" value="1"/>
</dbReference>
<gene>
    <name evidence="10" type="primary">ydjZ_2</name>
    <name evidence="10" type="ORF">A3Q41_03960</name>
</gene>
<feature type="domain" description="VTT" evidence="9">
    <location>
        <begin position="117"/>
        <end position="233"/>
    </location>
</feature>
<evidence type="ECO:0000256" key="7">
    <source>
        <dbReference type="RuleBase" id="RU366058"/>
    </source>
</evidence>
<feature type="compositionally biased region" description="Basic and acidic residues" evidence="8">
    <location>
        <begin position="271"/>
        <end position="282"/>
    </location>
</feature>
<evidence type="ECO:0000256" key="6">
    <source>
        <dbReference type="ARBA" id="ARBA00023136"/>
    </source>
</evidence>
<protein>
    <recommendedName>
        <fullName evidence="7">TVP38/TMEM64 family membrane protein</fullName>
    </recommendedName>
</protein>
<feature type="transmembrane region" description="Helical" evidence="7">
    <location>
        <begin position="65"/>
        <end position="84"/>
    </location>
</feature>
<reference evidence="11" key="2">
    <citation type="submission" date="2016-04" db="EMBL/GenBank/DDBJ databases">
        <title>Complete Genome and Plasmid Sequences for Rhodococcus fascians D188 and Draft Sequences for Rhodococcus spp. Isolates PBTS 1 and PBTS 2.</title>
        <authorList>
            <person name="Stamer R."/>
            <person name="Vereecke D."/>
            <person name="Zhang Y."/>
            <person name="Schilkey F."/>
            <person name="Devitt N."/>
            <person name="Randall J."/>
        </authorList>
    </citation>
    <scope>NUCLEOTIDE SEQUENCE [LARGE SCALE GENOMIC DNA]</scope>
    <source>
        <strain evidence="11">PBTS2</strain>
    </source>
</reference>
<keyword evidence="4 7" id="KW-0812">Transmembrane</keyword>
<feature type="transmembrane region" description="Helical" evidence="7">
    <location>
        <begin position="96"/>
        <end position="117"/>
    </location>
</feature>
<dbReference type="GO" id="GO:0005886">
    <property type="term" value="C:plasma membrane"/>
    <property type="evidence" value="ECO:0007669"/>
    <property type="project" value="UniProtKB-SubCell"/>
</dbReference>
<proteinExistence type="inferred from homology"/>
<organism evidence="10 11">
    <name type="scientific">Rhodococcoides fascians</name>
    <name type="common">Rhodococcus fascians</name>
    <dbReference type="NCBI Taxonomy" id="1828"/>
    <lineage>
        <taxon>Bacteria</taxon>
        <taxon>Bacillati</taxon>
        <taxon>Actinomycetota</taxon>
        <taxon>Actinomycetes</taxon>
        <taxon>Mycobacteriales</taxon>
        <taxon>Nocardiaceae</taxon>
        <taxon>Rhodococcoides</taxon>
    </lineage>
</organism>
<dbReference type="InterPro" id="IPR015414">
    <property type="entry name" value="TMEM64"/>
</dbReference>
<evidence type="ECO:0000256" key="2">
    <source>
        <dbReference type="ARBA" id="ARBA00008640"/>
    </source>
</evidence>
<feature type="region of interest" description="Disordered" evidence="8">
    <location>
        <begin position="271"/>
        <end position="293"/>
    </location>
</feature>
<dbReference type="PANTHER" id="PTHR12677:SF59">
    <property type="entry name" value="GOLGI APPARATUS MEMBRANE PROTEIN TVP38-RELATED"/>
    <property type="match status" value="1"/>
</dbReference>
<dbReference type="PATRIC" id="fig|1653479.3.peg.4015"/>
<dbReference type="EMBL" id="CP015220">
    <property type="protein sequence ID" value="AMY25242.1"/>
    <property type="molecule type" value="Genomic_DNA"/>
</dbReference>
<feature type="transmembrane region" description="Helical" evidence="7">
    <location>
        <begin position="129"/>
        <end position="157"/>
    </location>
</feature>
<feature type="transmembrane region" description="Helical" evidence="7">
    <location>
        <begin position="211"/>
        <end position="236"/>
    </location>
</feature>
<dbReference type="KEGG" id="rhs:A3Q41_03960"/>
<keyword evidence="5 7" id="KW-1133">Transmembrane helix</keyword>
<evidence type="ECO:0000256" key="4">
    <source>
        <dbReference type="ARBA" id="ARBA00022692"/>
    </source>
</evidence>
<feature type="compositionally biased region" description="Polar residues" evidence="8">
    <location>
        <begin position="283"/>
        <end position="293"/>
    </location>
</feature>